<dbReference type="Proteomes" id="UP000001933">
    <property type="component" value="Chromosome"/>
</dbReference>
<reference evidence="1 2" key="1">
    <citation type="journal article" date="2007" name="Proc. Natl. Acad. Sci. U.S.A.">
        <title>The genome of Syntrophus aciditrophicus: life at the thermodynamic limit of microbial growth.</title>
        <authorList>
            <person name="McInerney M.J."/>
            <person name="Rohlin L."/>
            <person name="Mouttaki H."/>
            <person name="Kim U."/>
            <person name="Krupp R.S."/>
            <person name="Rios-Hernandez L."/>
            <person name="Sieber J."/>
            <person name="Struchtemeyer C.G."/>
            <person name="Bhattacharyya A."/>
            <person name="Campbell J.W."/>
            <person name="Gunsalus R.P."/>
        </authorList>
    </citation>
    <scope>NUCLEOTIDE SEQUENCE [LARGE SCALE GENOMIC DNA]</scope>
    <source>
        <strain evidence="1 2">SB</strain>
    </source>
</reference>
<proteinExistence type="predicted"/>
<dbReference type="KEGG" id="sat:SYN_03067"/>
<name>Q2LS25_SYNAS</name>
<dbReference type="AlphaFoldDB" id="Q2LS25"/>
<dbReference type="InParanoid" id="Q2LS25"/>
<evidence type="ECO:0000313" key="1">
    <source>
        <dbReference type="EMBL" id="ABC76885.1"/>
    </source>
</evidence>
<evidence type="ECO:0000313" key="2">
    <source>
        <dbReference type="Proteomes" id="UP000001933"/>
    </source>
</evidence>
<dbReference type="OrthoDB" id="7375569at2"/>
<dbReference type="STRING" id="56780.SYN_03067"/>
<protein>
    <submittedName>
        <fullName evidence="1">Hypothetical membrane protein</fullName>
    </submittedName>
</protein>
<organism evidence="1 2">
    <name type="scientific">Syntrophus aciditrophicus (strain SB)</name>
    <dbReference type="NCBI Taxonomy" id="56780"/>
    <lineage>
        <taxon>Bacteria</taxon>
        <taxon>Pseudomonadati</taxon>
        <taxon>Thermodesulfobacteriota</taxon>
        <taxon>Syntrophia</taxon>
        <taxon>Syntrophales</taxon>
        <taxon>Syntrophaceae</taxon>
        <taxon>Syntrophus</taxon>
    </lineage>
</organism>
<dbReference type="EMBL" id="CP000252">
    <property type="protein sequence ID" value="ABC76885.1"/>
    <property type="molecule type" value="Genomic_DNA"/>
</dbReference>
<dbReference type="HOGENOM" id="CLU_946376_0_0_7"/>
<sequence>MSIVLVSMMKKTLIFSIIILMVVIQGCIAIPIPVPEKEVISGKEIKGENVAFIKTGATTREEVIEKLGKPYSIIEDIRVISYKWEMLSAYVPWIIGGGYSASGGVLSVPSPKVFFVQFDENEHVIQFEIITQSPLETIRESAIRWVEKHPETSSHKRPEEYSALLIPRDKAMICVYRPGGFTDAPLLHAPAVFLDDTDNLLAELRKSTYVTAIVPTGIHSITVDSLPGSPRKYFSVQGEHITTLTIDVSAGRIYYIKLRITHGFGELKPILTLLSEEEAMSVLKELKYIGNLTK</sequence>
<keyword evidence="2" id="KW-1185">Reference proteome</keyword>
<accession>Q2LS25</accession>
<dbReference type="RefSeq" id="WP_011416918.1">
    <property type="nucleotide sequence ID" value="NC_007759.1"/>
</dbReference>
<dbReference type="eggNOG" id="COG2913">
    <property type="taxonomic scope" value="Bacteria"/>
</dbReference>
<gene>
    <name evidence="1" type="ORF">SYN_03067</name>
</gene>